<dbReference type="InterPro" id="IPR013517">
    <property type="entry name" value="FG-GAP"/>
</dbReference>
<keyword evidence="2" id="KW-0677">Repeat</keyword>
<evidence type="ECO:0000313" key="7">
    <source>
        <dbReference type="Proteomes" id="UP000231962"/>
    </source>
</evidence>
<evidence type="ECO:0000256" key="4">
    <source>
        <dbReference type="SAM" id="MobiDB-lite"/>
    </source>
</evidence>
<dbReference type="Gene3D" id="2.130.10.130">
    <property type="entry name" value="Integrin alpha, N-terminal"/>
    <property type="match status" value="2"/>
</dbReference>
<dbReference type="Proteomes" id="UP000231962">
    <property type="component" value="Unassembled WGS sequence"/>
</dbReference>
<proteinExistence type="predicted"/>
<dbReference type="EMBL" id="NPDY01000001">
    <property type="protein sequence ID" value="PJZ70972.1"/>
    <property type="molecule type" value="Genomic_DNA"/>
</dbReference>
<protein>
    <recommendedName>
        <fullName evidence="9">Galactose oxidase</fullName>
    </recommendedName>
</protein>
<dbReference type="AlphaFoldDB" id="A0A2M9ZR43"/>
<dbReference type="Proteomes" id="UP000231990">
    <property type="component" value="Unassembled WGS sequence"/>
</dbReference>
<gene>
    <name evidence="5" type="ORF">CH360_00055</name>
    <name evidence="6" type="ORF">CH373_00055</name>
</gene>
<reference evidence="7 8" key="1">
    <citation type="submission" date="2017-07" db="EMBL/GenBank/DDBJ databases">
        <title>Leptospira spp. isolated from tropical soils.</title>
        <authorList>
            <person name="Thibeaux R."/>
            <person name="Iraola G."/>
            <person name="Ferres I."/>
            <person name="Bierque E."/>
            <person name="Girault D."/>
            <person name="Soupe-Gilbert M.-E."/>
            <person name="Picardeau M."/>
            <person name="Goarant C."/>
        </authorList>
    </citation>
    <scope>NUCLEOTIDE SEQUENCE [LARGE SCALE GENOMIC DNA]</scope>
    <source>
        <strain evidence="6 8">FH1-B-B1</strain>
        <strain evidence="5 7">FH1-B-C1</strain>
    </source>
</reference>
<evidence type="ECO:0008006" key="9">
    <source>
        <dbReference type="Google" id="ProtNLM"/>
    </source>
</evidence>
<dbReference type="EMBL" id="NPDZ01000001">
    <property type="protein sequence ID" value="PJZ74504.1"/>
    <property type="molecule type" value="Genomic_DNA"/>
</dbReference>
<evidence type="ECO:0000256" key="1">
    <source>
        <dbReference type="ARBA" id="ARBA00022729"/>
    </source>
</evidence>
<dbReference type="RefSeq" id="WP_100711915.1">
    <property type="nucleotide sequence ID" value="NZ_NPDY01000001.1"/>
</dbReference>
<evidence type="ECO:0000256" key="2">
    <source>
        <dbReference type="ARBA" id="ARBA00022737"/>
    </source>
</evidence>
<evidence type="ECO:0000313" key="6">
    <source>
        <dbReference type="EMBL" id="PJZ74504.1"/>
    </source>
</evidence>
<accession>A0A2M9ZR43</accession>
<evidence type="ECO:0000313" key="8">
    <source>
        <dbReference type="Proteomes" id="UP000231990"/>
    </source>
</evidence>
<dbReference type="SUPFAM" id="SSF69318">
    <property type="entry name" value="Integrin alpha N-terminal domain"/>
    <property type="match status" value="1"/>
</dbReference>
<comment type="caution">
    <text evidence="6">The sequence shown here is derived from an EMBL/GenBank/DDBJ whole genome shotgun (WGS) entry which is preliminary data.</text>
</comment>
<keyword evidence="3" id="KW-0325">Glycoprotein</keyword>
<dbReference type="Pfam" id="PF14312">
    <property type="entry name" value="FG-GAP_2"/>
    <property type="match status" value="3"/>
</dbReference>
<keyword evidence="7" id="KW-1185">Reference proteome</keyword>
<dbReference type="InterPro" id="IPR028994">
    <property type="entry name" value="Integrin_alpha_N"/>
</dbReference>
<dbReference type="PANTHER" id="PTHR36220">
    <property type="entry name" value="UNNAMED PRODUCT"/>
    <property type="match status" value="1"/>
</dbReference>
<name>A0A2M9ZR43_9LEPT</name>
<dbReference type="InterPro" id="IPR013519">
    <property type="entry name" value="Int_alpha_beta-p"/>
</dbReference>
<dbReference type="OrthoDB" id="9782766at2"/>
<dbReference type="PANTHER" id="PTHR36220:SF1">
    <property type="entry name" value="GAMMA TUBULIN COMPLEX COMPONENT C-TERMINAL DOMAIN-CONTAINING PROTEIN"/>
    <property type="match status" value="1"/>
</dbReference>
<organism evidence="6 8">
    <name type="scientific">Leptospira perolatii</name>
    <dbReference type="NCBI Taxonomy" id="2023191"/>
    <lineage>
        <taxon>Bacteria</taxon>
        <taxon>Pseudomonadati</taxon>
        <taxon>Spirochaetota</taxon>
        <taxon>Spirochaetia</taxon>
        <taxon>Leptospirales</taxon>
        <taxon>Leptospiraceae</taxon>
        <taxon>Leptospira</taxon>
    </lineage>
</organism>
<feature type="region of interest" description="Disordered" evidence="4">
    <location>
        <begin position="430"/>
        <end position="458"/>
    </location>
</feature>
<evidence type="ECO:0000256" key="3">
    <source>
        <dbReference type="ARBA" id="ARBA00023180"/>
    </source>
</evidence>
<sequence length="458" mass="48940">MKFSKFFLVFVLFALITCDDSQRYTRRDYIKVHNSDAGDGLGEGGIAIQGGLMVVGSPHEASSKGGVNPPNSGSDNNTRNSGAAYLFFKNESGYWQQGAFMKAGIPMQGANFGASVAIQGNYILVGAPYENYSSSVPGAGAVYVYYYDPQTRVLDWVHTIIPVEPQANAHFGSSITVYDTWLAIGAPQHDIVVNNYTIFDSGRTYLFEKWPTARWFTHRATLDSPYIDQSKYFGNSVSMSGRRLVVGSPIGDYAAIHIYERDDAGAWSLKRSLINQYGGHFGSSVAIDGDIIVVGAPNYDAPRGSGTAPGAGVAFTYKFTNGDWQREAMVYPVYPDTDDNFGGKVAISGNLIAVGALLEDSAVEDYGYQDNNNAPNSGAVFIFERKESNGTVTWDLDYMLKGTVIEAGDLYGSSVGISGSTIAIGASGEDGGGTGINGDPADNSKSGSGAAFVVERTQ</sequence>
<dbReference type="SMART" id="SM00191">
    <property type="entry name" value="Int_alpha"/>
    <property type="match status" value="3"/>
</dbReference>
<keyword evidence="1" id="KW-0732">Signal</keyword>
<evidence type="ECO:0000313" key="5">
    <source>
        <dbReference type="EMBL" id="PJZ70972.1"/>
    </source>
</evidence>